<feature type="domain" description="Histidine kinase" evidence="17">
    <location>
        <begin position="343"/>
        <end position="542"/>
    </location>
</feature>
<sequence>MLHMLSLRHLRLKWRMILILGLIAVLQTGMLGHFAIRYLDNVLDEQIGQQAMRVALAIAASPDVIRAVEAGDSDFLQPLSYKLAHSAEARFVVFGDKDGIRLAHPFPHMIGNSMADDDGDTNAPALVHGKPYVSKALGSIGWSMRGKAPVFNAAGTKVIGIVSVGYMLDTVDRLVSNHRLSMLFAIGGAFLFSVFTAVWFASHFKKAIFNLEPEQIGRMFQERNATLETVREGIVAINHEGKITTFNHAAIQTLELPESDSYIGKPIQAVLPDSGMLDVLEQGTPQYDQEIWLHNHLLIANRIPLIQGDQITGVVSSFRLKNEVDLVSRKLTRIKQYAESLRSQSHEYNNKLHTIAGLIQIDAKDEALAVIGQESSSHQAFIQQLMEVTSDSILAGFLLGKYNRAKELGVELVIEQGSQMSALPDALPREQLVSILGNLIDNALEASLSHQGKGGTVTLILSDFGKELIFEVEDQGPGITREDQDKIFTRGYTTKAAQGHGIGLDLVKSLTDHLGGLITVESITSEAAPSGSRFTLYLPKQITPNNQSNATKNNDSTKHTEVQS</sequence>
<comment type="catalytic activity">
    <reaction evidence="1">
        <text>ATP + protein L-histidine = ADP + protein N-phospho-L-histidine.</text>
        <dbReference type="EC" id="2.7.13.3"/>
    </reaction>
</comment>
<keyword evidence="19" id="KW-1185">Reference proteome</keyword>
<dbReference type="Proteomes" id="UP000032303">
    <property type="component" value="Chromosome 1"/>
</dbReference>
<evidence type="ECO:0000256" key="3">
    <source>
        <dbReference type="ARBA" id="ARBA00004651"/>
    </source>
</evidence>
<dbReference type="InterPro" id="IPR016120">
    <property type="entry name" value="Sig_transdc_His_kin_SpoOB"/>
</dbReference>
<dbReference type="EMBL" id="CP005973">
    <property type="protein sequence ID" value="AJR05461.1"/>
    <property type="molecule type" value="Genomic_DNA"/>
</dbReference>
<feature type="transmembrane region" description="Helical" evidence="16">
    <location>
        <begin position="180"/>
        <end position="201"/>
    </location>
</feature>
<keyword evidence="7" id="KW-0808">Transferase</keyword>
<evidence type="ECO:0000256" key="13">
    <source>
        <dbReference type="ARBA" id="ARBA00023012"/>
    </source>
</evidence>
<evidence type="ECO:0000256" key="12">
    <source>
        <dbReference type="ARBA" id="ARBA00022989"/>
    </source>
</evidence>
<dbReference type="SUPFAM" id="SSF103190">
    <property type="entry name" value="Sensory domain-like"/>
    <property type="match status" value="1"/>
</dbReference>
<dbReference type="STRING" id="658445.H744_1c0436"/>
<dbReference type="PROSITE" id="PS50109">
    <property type="entry name" value="HIS_KIN"/>
    <property type="match status" value="1"/>
</dbReference>
<evidence type="ECO:0000259" key="17">
    <source>
        <dbReference type="PROSITE" id="PS50109"/>
    </source>
</evidence>
<dbReference type="Gene3D" id="1.10.287.130">
    <property type="match status" value="1"/>
</dbReference>
<evidence type="ECO:0000256" key="8">
    <source>
        <dbReference type="ARBA" id="ARBA00022692"/>
    </source>
</evidence>
<accession>A0A0C5W245</accession>
<dbReference type="KEGG" id="pgb:H744_1c0436"/>
<feature type="compositionally biased region" description="Basic and acidic residues" evidence="15">
    <location>
        <begin position="555"/>
        <end position="564"/>
    </location>
</feature>
<keyword evidence="12 16" id="KW-1133">Transmembrane helix</keyword>
<dbReference type="PANTHER" id="PTHR43547:SF10">
    <property type="entry name" value="SENSOR HISTIDINE KINASE DCUS"/>
    <property type="match status" value="1"/>
</dbReference>
<dbReference type="SUPFAM" id="SSF55785">
    <property type="entry name" value="PYP-like sensor domain (PAS domain)"/>
    <property type="match status" value="1"/>
</dbReference>
<keyword evidence="14 16" id="KW-0472">Membrane</keyword>
<evidence type="ECO:0000256" key="14">
    <source>
        <dbReference type="ARBA" id="ARBA00023136"/>
    </source>
</evidence>
<dbReference type="GO" id="GO:0006355">
    <property type="term" value="P:regulation of DNA-templated transcription"/>
    <property type="evidence" value="ECO:0007669"/>
    <property type="project" value="InterPro"/>
</dbReference>
<dbReference type="FunFam" id="3.30.450.20:FF:000018">
    <property type="entry name" value="Sensor histidine kinase DcuS"/>
    <property type="match status" value="1"/>
</dbReference>
<dbReference type="InterPro" id="IPR035965">
    <property type="entry name" value="PAS-like_dom_sf"/>
</dbReference>
<dbReference type="InterPro" id="IPR033463">
    <property type="entry name" value="sCache_3"/>
</dbReference>
<keyword evidence="5" id="KW-1003">Cell membrane</keyword>
<keyword evidence="10 18" id="KW-0418">Kinase</keyword>
<protein>
    <recommendedName>
        <fullName evidence="4">histidine kinase</fullName>
        <ecNumber evidence="4">2.7.13.3</ecNumber>
    </recommendedName>
</protein>
<comment type="subcellular location">
    <subcellularLocation>
        <location evidence="2">Cell inner membrane</location>
    </subcellularLocation>
    <subcellularLocation>
        <location evidence="3">Cell membrane</location>
        <topology evidence="3">Multi-pass membrane protein</topology>
    </subcellularLocation>
</comment>
<gene>
    <name evidence="18" type="ORF">H744_1c0436</name>
</gene>
<dbReference type="InterPro" id="IPR005467">
    <property type="entry name" value="His_kinase_dom"/>
</dbReference>
<dbReference type="InterPro" id="IPR036890">
    <property type="entry name" value="HATPase_C_sf"/>
</dbReference>
<evidence type="ECO:0000256" key="6">
    <source>
        <dbReference type="ARBA" id="ARBA00022553"/>
    </source>
</evidence>
<dbReference type="InterPro" id="IPR029151">
    <property type="entry name" value="Sensor-like_sf"/>
</dbReference>
<evidence type="ECO:0000256" key="16">
    <source>
        <dbReference type="SAM" id="Phobius"/>
    </source>
</evidence>
<feature type="transmembrane region" description="Helical" evidence="16">
    <location>
        <begin position="12"/>
        <end position="36"/>
    </location>
</feature>
<name>A0A0C5W245_9GAMM</name>
<dbReference type="CDD" id="cd00130">
    <property type="entry name" value="PAS"/>
    <property type="match status" value="1"/>
</dbReference>
<dbReference type="InterPro" id="IPR013767">
    <property type="entry name" value="PAS_fold"/>
</dbReference>
<keyword evidence="13" id="KW-0902">Two-component regulatory system</keyword>
<dbReference type="PANTHER" id="PTHR43547">
    <property type="entry name" value="TWO-COMPONENT HISTIDINE KINASE"/>
    <property type="match status" value="1"/>
</dbReference>
<evidence type="ECO:0000256" key="15">
    <source>
        <dbReference type="SAM" id="MobiDB-lite"/>
    </source>
</evidence>
<dbReference type="InterPro" id="IPR003594">
    <property type="entry name" value="HATPase_dom"/>
</dbReference>
<evidence type="ECO:0000256" key="5">
    <source>
        <dbReference type="ARBA" id="ARBA00022475"/>
    </source>
</evidence>
<dbReference type="Pfam" id="PF17203">
    <property type="entry name" value="sCache_3_2"/>
    <property type="match status" value="1"/>
</dbReference>
<keyword evidence="8 16" id="KW-0812">Transmembrane</keyword>
<dbReference type="GO" id="GO:0005524">
    <property type="term" value="F:ATP binding"/>
    <property type="evidence" value="ECO:0007669"/>
    <property type="project" value="UniProtKB-KW"/>
</dbReference>
<feature type="region of interest" description="Disordered" evidence="15">
    <location>
        <begin position="542"/>
        <end position="564"/>
    </location>
</feature>
<dbReference type="InterPro" id="IPR000014">
    <property type="entry name" value="PAS"/>
</dbReference>
<keyword evidence="9" id="KW-0547">Nucleotide-binding</keyword>
<dbReference type="GO" id="GO:0005886">
    <property type="term" value="C:plasma membrane"/>
    <property type="evidence" value="ECO:0007669"/>
    <property type="project" value="UniProtKB-SubCell"/>
</dbReference>
<dbReference type="Gene3D" id="3.30.450.20">
    <property type="entry name" value="PAS domain"/>
    <property type="match status" value="2"/>
</dbReference>
<dbReference type="EC" id="2.7.13.3" evidence="4"/>
<dbReference type="SUPFAM" id="SSF55890">
    <property type="entry name" value="Sporulation response regulatory protein Spo0B"/>
    <property type="match status" value="1"/>
</dbReference>
<dbReference type="Gene3D" id="3.30.565.10">
    <property type="entry name" value="Histidine kinase-like ATPase, C-terminal domain"/>
    <property type="match status" value="1"/>
</dbReference>
<evidence type="ECO:0000256" key="2">
    <source>
        <dbReference type="ARBA" id="ARBA00004533"/>
    </source>
</evidence>
<evidence type="ECO:0000256" key="4">
    <source>
        <dbReference type="ARBA" id="ARBA00012438"/>
    </source>
</evidence>
<feature type="compositionally biased region" description="Polar residues" evidence="15">
    <location>
        <begin position="542"/>
        <end position="554"/>
    </location>
</feature>
<proteinExistence type="predicted"/>
<keyword evidence="11" id="KW-0067">ATP-binding</keyword>
<evidence type="ECO:0000256" key="10">
    <source>
        <dbReference type="ARBA" id="ARBA00022777"/>
    </source>
</evidence>
<keyword evidence="6" id="KW-0597">Phosphoprotein</keyword>
<evidence type="ECO:0000313" key="19">
    <source>
        <dbReference type="Proteomes" id="UP000032303"/>
    </source>
</evidence>
<dbReference type="PRINTS" id="PR00344">
    <property type="entry name" value="BCTRLSENSOR"/>
</dbReference>
<dbReference type="SUPFAM" id="SSF55874">
    <property type="entry name" value="ATPase domain of HSP90 chaperone/DNA topoisomerase II/histidine kinase"/>
    <property type="match status" value="1"/>
</dbReference>
<dbReference type="HOGENOM" id="CLU_020211_11_2_6"/>
<dbReference type="InterPro" id="IPR004358">
    <property type="entry name" value="Sig_transdc_His_kin-like_C"/>
</dbReference>
<evidence type="ECO:0000256" key="9">
    <source>
        <dbReference type="ARBA" id="ARBA00022741"/>
    </source>
</evidence>
<dbReference type="CDD" id="cd16915">
    <property type="entry name" value="HATPase_DpiB-CitA-like"/>
    <property type="match status" value="1"/>
</dbReference>
<evidence type="ECO:0000256" key="7">
    <source>
        <dbReference type="ARBA" id="ARBA00022679"/>
    </source>
</evidence>
<evidence type="ECO:0000313" key="18">
    <source>
        <dbReference type="EMBL" id="AJR05461.1"/>
    </source>
</evidence>
<evidence type="ECO:0000256" key="1">
    <source>
        <dbReference type="ARBA" id="ARBA00000085"/>
    </source>
</evidence>
<dbReference type="GO" id="GO:0000155">
    <property type="term" value="F:phosphorelay sensor kinase activity"/>
    <property type="evidence" value="ECO:0007669"/>
    <property type="project" value="InterPro"/>
</dbReference>
<reference evidence="18 19" key="1">
    <citation type="submission" date="2013-05" db="EMBL/GenBank/DDBJ databases">
        <title>Complete genome sequence of the lipase-producing bacterium Photobacterium gaetbulicola Gung47.</title>
        <authorList>
            <person name="Kim Y.-O."/>
        </authorList>
    </citation>
    <scope>NUCLEOTIDE SEQUENCE [LARGE SCALE GENOMIC DNA]</scope>
    <source>
        <strain evidence="18 19">Gung47</strain>
    </source>
</reference>
<dbReference type="SMART" id="SM00387">
    <property type="entry name" value="HATPase_c"/>
    <property type="match status" value="1"/>
</dbReference>
<dbReference type="PATRIC" id="fig|658445.3.peg.476"/>
<evidence type="ECO:0000256" key="11">
    <source>
        <dbReference type="ARBA" id="ARBA00022840"/>
    </source>
</evidence>
<dbReference type="Pfam" id="PF00989">
    <property type="entry name" value="PAS"/>
    <property type="match status" value="1"/>
</dbReference>
<organism evidence="18 19">
    <name type="scientific">Photobacterium gaetbulicola Gung47</name>
    <dbReference type="NCBI Taxonomy" id="658445"/>
    <lineage>
        <taxon>Bacteria</taxon>
        <taxon>Pseudomonadati</taxon>
        <taxon>Pseudomonadota</taxon>
        <taxon>Gammaproteobacteria</taxon>
        <taxon>Vibrionales</taxon>
        <taxon>Vibrionaceae</taxon>
        <taxon>Photobacterium</taxon>
    </lineage>
</organism>
<dbReference type="Pfam" id="PF02518">
    <property type="entry name" value="HATPase_c"/>
    <property type="match status" value="1"/>
</dbReference>
<dbReference type="AlphaFoldDB" id="A0A0C5W245"/>